<proteinExistence type="predicted"/>
<comment type="caution">
    <text evidence="1">The sequence shown here is derived from an EMBL/GenBank/DDBJ whole genome shotgun (WGS) entry which is preliminary data.</text>
</comment>
<reference evidence="1 2" key="1">
    <citation type="submission" date="2017-09" db="EMBL/GenBank/DDBJ databases">
        <title>Large-scale bioinformatics analysis of Bacillus genomes uncovers conserved roles of natural products in bacterial physiology.</title>
        <authorList>
            <consortium name="Agbiome Team Llc"/>
            <person name="Bleich R.M."/>
            <person name="Grubbs K.J."/>
            <person name="Santa Maria K.C."/>
            <person name="Allen S.E."/>
            <person name="Farag S."/>
            <person name="Shank E.A."/>
            <person name="Bowers A."/>
        </authorList>
    </citation>
    <scope>NUCLEOTIDE SEQUENCE [LARGE SCALE GENOMIC DNA]</scope>
    <source>
        <strain evidence="1 2">AFS085496</strain>
    </source>
</reference>
<name>A0A9X6ZQ99_BACTU</name>
<sequence>MIHFKPGHCEVHTTIPTLKKFANDTYYRYHKSNRLKHMTLSNDRYPNLKITDDIFSLSIWIKTREGEEQRIFLDGDVFLNQLVIHTITLEGSQFTEEAYEEMNRVLKGLSSTGKGFIYAEVQKVPTRYQNGKVVEYKNLLDEIYNSLPEDKKEMHRVVYEALQTGFSIEDEEY</sequence>
<dbReference type="AlphaFoldDB" id="A0A9X6ZQ99"/>
<protein>
    <submittedName>
        <fullName evidence="1">Uncharacterized protein</fullName>
    </submittedName>
</protein>
<dbReference type="EMBL" id="NUVX01000075">
    <property type="protein sequence ID" value="PFJ30257.1"/>
    <property type="molecule type" value="Genomic_DNA"/>
</dbReference>
<dbReference type="Proteomes" id="UP000224003">
    <property type="component" value="Unassembled WGS sequence"/>
</dbReference>
<accession>A0A9X6ZQ99</accession>
<evidence type="ECO:0000313" key="1">
    <source>
        <dbReference type="EMBL" id="PFJ30257.1"/>
    </source>
</evidence>
<dbReference type="RefSeq" id="WP_098517570.1">
    <property type="nucleotide sequence ID" value="NZ_NUVX01000075.1"/>
</dbReference>
<gene>
    <name evidence="1" type="ORF">COJ15_31110</name>
</gene>
<evidence type="ECO:0000313" key="2">
    <source>
        <dbReference type="Proteomes" id="UP000224003"/>
    </source>
</evidence>
<organism evidence="1 2">
    <name type="scientific">Bacillus thuringiensis</name>
    <dbReference type="NCBI Taxonomy" id="1428"/>
    <lineage>
        <taxon>Bacteria</taxon>
        <taxon>Bacillati</taxon>
        <taxon>Bacillota</taxon>
        <taxon>Bacilli</taxon>
        <taxon>Bacillales</taxon>
        <taxon>Bacillaceae</taxon>
        <taxon>Bacillus</taxon>
        <taxon>Bacillus cereus group</taxon>
    </lineage>
</organism>